<sequence length="45" mass="4743">MAKQATEYLGLEQPKIAVAALNPHAGEASLFGDEEATSIFPAILE</sequence>
<dbReference type="AlphaFoldDB" id="T0YJM9"/>
<dbReference type="GO" id="GO:0016491">
    <property type="term" value="F:oxidoreductase activity"/>
    <property type="evidence" value="ECO:0007669"/>
    <property type="project" value="UniProtKB-KW"/>
</dbReference>
<dbReference type="Pfam" id="PF04166">
    <property type="entry name" value="PdxA"/>
    <property type="match status" value="1"/>
</dbReference>
<dbReference type="InterPro" id="IPR005255">
    <property type="entry name" value="PdxA_fam"/>
</dbReference>
<keyword evidence="1" id="KW-0479">Metal-binding</keyword>
<feature type="non-terminal residue" evidence="4">
    <location>
        <position position="45"/>
    </location>
</feature>
<protein>
    <submittedName>
        <fullName evidence="4">Pyridoxal phosphate biosynthetic protein variant</fullName>
    </submittedName>
</protein>
<evidence type="ECO:0000313" key="4">
    <source>
        <dbReference type="EMBL" id="EQD35636.1"/>
    </source>
</evidence>
<evidence type="ECO:0000256" key="1">
    <source>
        <dbReference type="ARBA" id="ARBA00022723"/>
    </source>
</evidence>
<dbReference type="SUPFAM" id="SSF53659">
    <property type="entry name" value="Isocitrate/Isopropylmalate dehydrogenase-like"/>
    <property type="match status" value="1"/>
</dbReference>
<reference evidence="4" key="2">
    <citation type="journal article" date="2014" name="ISME J.">
        <title>Microbial stratification in low pH oxic and suboxic macroscopic growths along an acid mine drainage.</title>
        <authorList>
            <person name="Mendez-Garcia C."/>
            <person name="Mesa V."/>
            <person name="Sprenger R.R."/>
            <person name="Richter M."/>
            <person name="Diez M.S."/>
            <person name="Solano J."/>
            <person name="Bargiela R."/>
            <person name="Golyshina O.V."/>
            <person name="Manteca A."/>
            <person name="Ramos J.L."/>
            <person name="Gallego J.R."/>
            <person name="Llorente I."/>
            <person name="Martins Dos Santos V.A."/>
            <person name="Jensen O.N."/>
            <person name="Pelaez A.I."/>
            <person name="Sanchez J."/>
            <person name="Ferrer M."/>
        </authorList>
    </citation>
    <scope>NUCLEOTIDE SEQUENCE</scope>
</reference>
<dbReference type="EMBL" id="AUZY01011231">
    <property type="protein sequence ID" value="EQD35636.1"/>
    <property type="molecule type" value="Genomic_DNA"/>
</dbReference>
<keyword evidence="3" id="KW-0520">NAD</keyword>
<dbReference type="Gene3D" id="3.40.718.10">
    <property type="entry name" value="Isopropylmalate Dehydrogenase"/>
    <property type="match status" value="1"/>
</dbReference>
<reference evidence="4" key="1">
    <citation type="submission" date="2013-08" db="EMBL/GenBank/DDBJ databases">
        <authorList>
            <person name="Mendez C."/>
            <person name="Richter M."/>
            <person name="Ferrer M."/>
            <person name="Sanchez J."/>
        </authorList>
    </citation>
    <scope>NUCLEOTIDE SEQUENCE</scope>
</reference>
<dbReference type="GO" id="GO:0051287">
    <property type="term" value="F:NAD binding"/>
    <property type="evidence" value="ECO:0007669"/>
    <property type="project" value="InterPro"/>
</dbReference>
<dbReference type="GO" id="GO:0046872">
    <property type="term" value="F:metal ion binding"/>
    <property type="evidence" value="ECO:0007669"/>
    <property type="project" value="UniProtKB-KW"/>
</dbReference>
<keyword evidence="2" id="KW-0560">Oxidoreductase</keyword>
<evidence type="ECO:0000256" key="3">
    <source>
        <dbReference type="ARBA" id="ARBA00023027"/>
    </source>
</evidence>
<proteinExistence type="predicted"/>
<gene>
    <name evidence="4" type="ORF">B1B_16839</name>
</gene>
<organism evidence="4">
    <name type="scientific">mine drainage metagenome</name>
    <dbReference type="NCBI Taxonomy" id="410659"/>
    <lineage>
        <taxon>unclassified sequences</taxon>
        <taxon>metagenomes</taxon>
        <taxon>ecological metagenomes</taxon>
    </lineage>
</organism>
<accession>T0YJM9</accession>
<name>T0YJM9_9ZZZZ</name>
<comment type="caution">
    <text evidence="4">The sequence shown here is derived from an EMBL/GenBank/DDBJ whole genome shotgun (WGS) entry which is preliminary data.</text>
</comment>
<evidence type="ECO:0000256" key="2">
    <source>
        <dbReference type="ARBA" id="ARBA00023002"/>
    </source>
</evidence>